<dbReference type="EMBL" id="CP000839">
    <property type="protein sequence ID" value="ABW31940.1"/>
    <property type="molecule type" value="Genomic_DNA"/>
</dbReference>
<evidence type="ECO:0000259" key="1">
    <source>
        <dbReference type="Pfam" id="PF07878"/>
    </source>
</evidence>
<name>A8ZLB3_ACAM1</name>
<dbReference type="InterPro" id="IPR010985">
    <property type="entry name" value="Ribbon_hlx_hlx"/>
</dbReference>
<dbReference type="InterPro" id="IPR012869">
    <property type="entry name" value="RHH_5"/>
</dbReference>
<dbReference type="Gene3D" id="1.10.1220.10">
    <property type="entry name" value="Met repressor-like"/>
    <property type="match status" value="1"/>
</dbReference>
<sequence>MCGVGIVAMTNKSRMTRINITVPEDLLEEFKEYCDSQVRSVSSQIQFFMKQAVESNQKQKGNESS</sequence>
<dbReference type="Proteomes" id="UP000000268">
    <property type="component" value="Plasmid pREB2"/>
</dbReference>
<feature type="domain" description="CopG-like ribbon-helix-helix" evidence="1">
    <location>
        <begin position="15"/>
        <end position="57"/>
    </location>
</feature>
<dbReference type="InterPro" id="IPR013321">
    <property type="entry name" value="Arc_rbn_hlx_hlx"/>
</dbReference>
<geneLocation type="plasmid" evidence="2 3">
    <name>pREB2</name>
</geneLocation>
<dbReference type="GO" id="GO:0006355">
    <property type="term" value="P:regulation of DNA-templated transcription"/>
    <property type="evidence" value="ECO:0007669"/>
    <property type="project" value="InterPro"/>
</dbReference>
<dbReference type="AlphaFoldDB" id="A8ZLB3"/>
<proteinExistence type="predicted"/>
<protein>
    <recommendedName>
        <fullName evidence="1">CopG-like ribbon-helix-helix domain-containing protein</fullName>
    </recommendedName>
</protein>
<dbReference type="Pfam" id="PF07878">
    <property type="entry name" value="RHH_5"/>
    <property type="match status" value="1"/>
</dbReference>
<dbReference type="SUPFAM" id="SSF47598">
    <property type="entry name" value="Ribbon-helix-helix"/>
    <property type="match status" value="1"/>
</dbReference>
<evidence type="ECO:0000313" key="2">
    <source>
        <dbReference type="EMBL" id="ABW31940.1"/>
    </source>
</evidence>
<keyword evidence="3" id="KW-1185">Reference proteome</keyword>
<gene>
    <name evidence="2" type="ordered locus">AM1_B0220</name>
</gene>
<reference evidence="2 3" key="1">
    <citation type="journal article" date="2008" name="Proc. Natl. Acad. Sci. U.S.A.">
        <title>Niche adaptation and genome expansion in the chlorophyll d-producing cyanobacterium Acaryochloris marina.</title>
        <authorList>
            <person name="Swingley W.D."/>
            <person name="Chen M."/>
            <person name="Cheung P.C."/>
            <person name="Conrad A.L."/>
            <person name="Dejesa L.C."/>
            <person name="Hao J."/>
            <person name="Honchak B.M."/>
            <person name="Karbach L.E."/>
            <person name="Kurdoglu A."/>
            <person name="Lahiri S."/>
            <person name="Mastrian S.D."/>
            <person name="Miyashita H."/>
            <person name="Page L."/>
            <person name="Ramakrishna P."/>
            <person name="Satoh S."/>
            <person name="Sattley W.M."/>
            <person name="Shimada Y."/>
            <person name="Taylor H.L."/>
            <person name="Tomo T."/>
            <person name="Tsuchiya T."/>
            <person name="Wang Z.T."/>
            <person name="Raymond J."/>
            <person name="Mimuro M."/>
            <person name="Blankenship R.E."/>
            <person name="Touchman J.W."/>
        </authorList>
    </citation>
    <scope>NUCLEOTIDE SEQUENCE [LARGE SCALE GENOMIC DNA]</scope>
    <source>
        <strain evidence="3">MBIC 11017</strain>
        <plasmid evidence="3">Plasmid pREB2</plasmid>
    </source>
</reference>
<evidence type="ECO:0000313" key="3">
    <source>
        <dbReference type="Proteomes" id="UP000000268"/>
    </source>
</evidence>
<dbReference type="KEGG" id="amr:AM1_B0220"/>
<dbReference type="HOGENOM" id="CLU_206277_0_0_3"/>
<organism evidence="2 3">
    <name type="scientific">Acaryochloris marina (strain MBIC 11017)</name>
    <dbReference type="NCBI Taxonomy" id="329726"/>
    <lineage>
        <taxon>Bacteria</taxon>
        <taxon>Bacillati</taxon>
        <taxon>Cyanobacteriota</taxon>
        <taxon>Cyanophyceae</taxon>
        <taxon>Acaryochloridales</taxon>
        <taxon>Acaryochloridaceae</taxon>
        <taxon>Acaryochloris</taxon>
    </lineage>
</organism>
<keyword evidence="2" id="KW-0614">Plasmid</keyword>
<accession>A8ZLB3</accession>